<dbReference type="EMBL" id="JABKKJ010000001">
    <property type="protein sequence ID" value="NPE24089.1"/>
    <property type="molecule type" value="Genomic_DNA"/>
</dbReference>
<keyword evidence="1" id="KW-0697">Rotamase</keyword>
<evidence type="ECO:0000256" key="2">
    <source>
        <dbReference type="SAM" id="SignalP"/>
    </source>
</evidence>
<evidence type="ECO:0000313" key="5">
    <source>
        <dbReference type="Proteomes" id="UP000820977"/>
    </source>
</evidence>
<dbReference type="SUPFAM" id="SSF54534">
    <property type="entry name" value="FKBP-like"/>
    <property type="match status" value="1"/>
</dbReference>
<dbReference type="PANTHER" id="PTHR47245">
    <property type="entry name" value="PEPTIDYLPROLYL ISOMERASE"/>
    <property type="match status" value="1"/>
</dbReference>
<dbReference type="PANTHER" id="PTHR47245:SF2">
    <property type="entry name" value="PEPTIDYL-PROLYL CIS-TRANS ISOMERASE HP_0175-RELATED"/>
    <property type="match status" value="1"/>
</dbReference>
<protein>
    <submittedName>
        <fullName evidence="4">Peptidylprolyl isomerase</fullName>
    </submittedName>
</protein>
<dbReference type="Proteomes" id="UP000820977">
    <property type="component" value="Unassembled WGS sequence"/>
</dbReference>
<gene>
    <name evidence="4" type="ORF">HPS54_00915</name>
</gene>
<dbReference type="Gene3D" id="3.10.50.40">
    <property type="match status" value="1"/>
</dbReference>
<reference evidence="4 5" key="1">
    <citation type="submission" date="2020-05" db="EMBL/GenBank/DDBJ databases">
        <title>Distinct polysaccharide utilization as determinants for interspecies competition between intestinal Prevotella spp.</title>
        <authorList>
            <person name="Galvez E.J.C."/>
            <person name="Iljazovic A."/>
            <person name="Strowig T."/>
        </authorList>
    </citation>
    <scope>NUCLEOTIDE SEQUENCE [LARGE SCALE GENOMIC DNA]</scope>
    <source>
        <strain evidence="4 5">PCHR</strain>
    </source>
</reference>
<evidence type="ECO:0000256" key="1">
    <source>
        <dbReference type="PROSITE-ProRule" id="PRU00278"/>
    </source>
</evidence>
<dbReference type="InterPro" id="IPR046357">
    <property type="entry name" value="PPIase_dom_sf"/>
</dbReference>
<dbReference type="InterPro" id="IPR000297">
    <property type="entry name" value="PPIase_PpiC"/>
</dbReference>
<dbReference type="GO" id="GO:0016853">
    <property type="term" value="F:isomerase activity"/>
    <property type="evidence" value="ECO:0007669"/>
    <property type="project" value="UniProtKB-KW"/>
</dbReference>
<name>A0ABX2AXW8_9BACT</name>
<evidence type="ECO:0000259" key="3">
    <source>
        <dbReference type="PROSITE" id="PS50198"/>
    </source>
</evidence>
<comment type="caution">
    <text evidence="4">The sequence shown here is derived from an EMBL/GenBank/DDBJ whole genome shotgun (WGS) entry which is preliminary data.</text>
</comment>
<dbReference type="Pfam" id="PF00639">
    <property type="entry name" value="Rotamase"/>
    <property type="match status" value="1"/>
</dbReference>
<dbReference type="InterPro" id="IPR050245">
    <property type="entry name" value="PrsA_foldase"/>
</dbReference>
<sequence>MKIRLLLAFLLLCTAFAQAQNDPTIMTVNGQPVSRSEFEYSYNKNNSEGVIDKKSVEEYVDLFINYKLKVVEAYAARLDTLSSFKSEFAMYRDQQIRPSFVEDTDILAEAKKVYDETVKRIGSAGLIMPAHILLRLAQDATKEQQEAAKLRIDSIYKALKGGADFAELAKNLSQDPGTARNGGLLPWIESNQTVKEFNDAAFALEVGEMSEPVLSPFGYHIILMKDRKQLEPFDTLKSDIIRFLENRNVRDRVADKKIEELVAQSEGKLTKDDIMSRRAAELEATDSDMKNLIREYHDGLLLYEISNRNVWDKAAKDDEGLAAYFKKNKKKYNWDRPRFKGMAYHVKVKDDVKAVKDCVKGVPFNGWAEKLRTTFNNDTIIRIRVEKGIFKEGDNAYIDKVIFKKDTTVNGVKGYPIDATYGKLLKKGPECYEDVRGLVTADYQEMLEKQWVAELRKKYPVVVNREVLETVNKHD</sequence>
<accession>A0ABX2AXW8</accession>
<dbReference type="RefSeq" id="WP_172343613.1">
    <property type="nucleotide sequence ID" value="NZ_CASYYZ010000039.1"/>
</dbReference>
<feature type="domain" description="PpiC" evidence="3">
    <location>
        <begin position="131"/>
        <end position="226"/>
    </location>
</feature>
<evidence type="ECO:0000313" key="4">
    <source>
        <dbReference type="EMBL" id="NPE24089.1"/>
    </source>
</evidence>
<feature type="signal peptide" evidence="2">
    <location>
        <begin position="1"/>
        <end position="19"/>
    </location>
</feature>
<dbReference type="PROSITE" id="PS50198">
    <property type="entry name" value="PPIC_PPIASE_2"/>
    <property type="match status" value="1"/>
</dbReference>
<organism evidence="4 5">
    <name type="scientific">Xylanibacter caecicola</name>
    <dbReference type="NCBI Taxonomy" id="2736294"/>
    <lineage>
        <taxon>Bacteria</taxon>
        <taxon>Pseudomonadati</taxon>
        <taxon>Bacteroidota</taxon>
        <taxon>Bacteroidia</taxon>
        <taxon>Bacteroidales</taxon>
        <taxon>Prevotellaceae</taxon>
        <taxon>Xylanibacter</taxon>
    </lineage>
</organism>
<keyword evidence="5" id="KW-1185">Reference proteome</keyword>
<feature type="chain" id="PRO_5045146416" evidence="2">
    <location>
        <begin position="20"/>
        <end position="475"/>
    </location>
</feature>
<proteinExistence type="predicted"/>
<keyword evidence="1 4" id="KW-0413">Isomerase</keyword>
<keyword evidence="2" id="KW-0732">Signal</keyword>